<protein>
    <submittedName>
        <fullName evidence="2">Uncharacterized protein</fullName>
    </submittedName>
</protein>
<evidence type="ECO:0000256" key="1">
    <source>
        <dbReference type="SAM" id="SignalP"/>
    </source>
</evidence>
<gene>
    <name evidence="2" type="ORF">CLV99_4264</name>
</gene>
<comment type="caution">
    <text evidence="2">The sequence shown here is derived from an EMBL/GenBank/DDBJ whole genome shotgun (WGS) entry which is preliminary data.</text>
</comment>
<sequence length="99" mass="11746">MKFIKILIFFLLLQKICVAQTKFFDNTALDTVMNYICKKSSLNFLPPKCEKMRHFTVAFEEPFNLSTALRILTLLDVIIHLVYINDFPYLTYECEEINR</sequence>
<evidence type="ECO:0000313" key="2">
    <source>
        <dbReference type="EMBL" id="TDQ73827.1"/>
    </source>
</evidence>
<accession>A0A4R6W538</accession>
<feature type="chain" id="PRO_5020502865" evidence="1">
    <location>
        <begin position="20"/>
        <end position="99"/>
    </location>
</feature>
<evidence type="ECO:0000313" key="3">
    <source>
        <dbReference type="Proteomes" id="UP000295292"/>
    </source>
</evidence>
<dbReference type="Proteomes" id="UP000295292">
    <property type="component" value="Unassembled WGS sequence"/>
</dbReference>
<proteinExistence type="predicted"/>
<keyword evidence="1" id="KW-0732">Signal</keyword>
<organism evidence="2 3">
    <name type="scientific">Sphingobacterium yanglingense</name>
    <dbReference type="NCBI Taxonomy" id="1437280"/>
    <lineage>
        <taxon>Bacteria</taxon>
        <taxon>Pseudomonadati</taxon>
        <taxon>Bacteroidota</taxon>
        <taxon>Sphingobacteriia</taxon>
        <taxon>Sphingobacteriales</taxon>
        <taxon>Sphingobacteriaceae</taxon>
        <taxon>Sphingobacterium</taxon>
    </lineage>
</organism>
<name>A0A4R6W538_9SPHI</name>
<dbReference type="AlphaFoldDB" id="A0A4R6W538"/>
<reference evidence="2 3" key="1">
    <citation type="submission" date="2019-03" db="EMBL/GenBank/DDBJ databases">
        <title>Genomic Encyclopedia of Archaeal and Bacterial Type Strains, Phase II (KMG-II): from individual species to whole genera.</title>
        <authorList>
            <person name="Goeker M."/>
        </authorList>
    </citation>
    <scope>NUCLEOTIDE SEQUENCE [LARGE SCALE GENOMIC DNA]</scope>
    <source>
        <strain evidence="2 3">DSM 28353</strain>
    </source>
</reference>
<feature type="signal peptide" evidence="1">
    <location>
        <begin position="1"/>
        <end position="19"/>
    </location>
</feature>
<keyword evidence="3" id="KW-1185">Reference proteome</keyword>
<dbReference type="EMBL" id="SNYV01000018">
    <property type="protein sequence ID" value="TDQ73827.1"/>
    <property type="molecule type" value="Genomic_DNA"/>
</dbReference>